<dbReference type="EMBL" id="JAABOE010000005">
    <property type="protein sequence ID" value="KAF3190743.1"/>
    <property type="molecule type" value="Genomic_DNA"/>
</dbReference>
<accession>A0A7C8U3V5</accession>
<evidence type="ECO:0000313" key="2">
    <source>
        <dbReference type="EMBL" id="KAF3190743.1"/>
    </source>
</evidence>
<protein>
    <submittedName>
        <fullName evidence="2">Uncharacterized protein</fullName>
    </submittedName>
</protein>
<comment type="caution">
    <text evidence="2">The sequence shown here is derived from an EMBL/GenBank/DDBJ whole genome shotgun (WGS) entry which is preliminary data.</text>
</comment>
<sequence>MTSIAESEPPKIRRPSRNSKEGESYDKTLIQKQFQIEYYNIRTEHWTNPRFESVARILRIACAEALNTHRASILPILGSLKKQSDKVIQTVYDEFLKALEARKEEITKNLLSIIQDMITSTELPSFPKEDKWLFFWVAGTLYKNENRKQKAKKAKLIESSGRGIANVDMEDGNKASRFPSIANLVNKGIENNDSRPTSWG</sequence>
<evidence type="ECO:0000256" key="1">
    <source>
        <dbReference type="SAM" id="MobiDB-lite"/>
    </source>
</evidence>
<gene>
    <name evidence="2" type="ORF">TWF788_008265</name>
</gene>
<proteinExistence type="predicted"/>
<feature type="region of interest" description="Disordered" evidence="1">
    <location>
        <begin position="1"/>
        <end position="24"/>
    </location>
</feature>
<dbReference type="AlphaFoldDB" id="A0A7C8U3V5"/>
<organism evidence="2 3">
    <name type="scientific">Orbilia oligospora</name>
    <name type="common">Nematode-trapping fungus</name>
    <name type="synonym">Arthrobotrys oligospora</name>
    <dbReference type="NCBI Taxonomy" id="2813651"/>
    <lineage>
        <taxon>Eukaryota</taxon>
        <taxon>Fungi</taxon>
        <taxon>Dikarya</taxon>
        <taxon>Ascomycota</taxon>
        <taxon>Pezizomycotina</taxon>
        <taxon>Orbiliomycetes</taxon>
        <taxon>Orbiliales</taxon>
        <taxon>Orbiliaceae</taxon>
        <taxon>Orbilia</taxon>
    </lineage>
</organism>
<name>A0A7C8U3V5_ORBOL</name>
<dbReference type="Proteomes" id="UP000479691">
    <property type="component" value="Unassembled WGS sequence"/>
</dbReference>
<reference evidence="2 3" key="1">
    <citation type="submission" date="2019-06" db="EMBL/GenBank/DDBJ databases">
        <authorList>
            <person name="Palmer J.M."/>
        </authorList>
    </citation>
    <scope>NUCLEOTIDE SEQUENCE [LARGE SCALE GENOMIC DNA]</scope>
    <source>
        <strain evidence="2 3">TWF788</strain>
    </source>
</reference>
<evidence type="ECO:0000313" key="3">
    <source>
        <dbReference type="Proteomes" id="UP000479691"/>
    </source>
</evidence>